<keyword evidence="1" id="KW-0472">Membrane</keyword>
<dbReference type="OrthoDB" id="2654957at2"/>
<keyword evidence="1" id="KW-1133">Transmembrane helix</keyword>
<evidence type="ECO:0000313" key="3">
    <source>
        <dbReference type="Proteomes" id="UP000253090"/>
    </source>
</evidence>
<dbReference type="RefSeq" id="WP_114499178.1">
    <property type="nucleotide sequence ID" value="NZ_QPJW01000023.1"/>
</dbReference>
<comment type="caution">
    <text evidence="2">The sequence shown here is derived from an EMBL/GenBank/DDBJ whole genome shotgun (WGS) entry which is preliminary data.</text>
</comment>
<evidence type="ECO:0000313" key="2">
    <source>
        <dbReference type="EMBL" id="RCX12810.1"/>
    </source>
</evidence>
<keyword evidence="1" id="KW-0812">Transmembrane</keyword>
<dbReference type="EMBL" id="QPJW01000023">
    <property type="protein sequence ID" value="RCX12810.1"/>
    <property type="molecule type" value="Genomic_DNA"/>
</dbReference>
<accession>A0A369ATV7</accession>
<dbReference type="Proteomes" id="UP000253090">
    <property type="component" value="Unassembled WGS sequence"/>
</dbReference>
<keyword evidence="3" id="KW-1185">Reference proteome</keyword>
<gene>
    <name evidence="2" type="ORF">DFP94_12316</name>
</gene>
<protein>
    <submittedName>
        <fullName evidence="2">Uncharacterized protein</fullName>
    </submittedName>
</protein>
<proteinExistence type="predicted"/>
<dbReference type="AlphaFoldDB" id="A0A369ATV7"/>
<sequence length="119" mass="14380">MDHIELWVLFFLIIIGLGWLNQKHRYSGKVKTAYRDLRELADRTRQDLSHARDLPIWESRLRELEEHPNEFNKLDQEIRLRETFVLYLEKHYPGDPRLKQLKDTAAVQKDTVWGVKVKR</sequence>
<reference evidence="2 3" key="1">
    <citation type="submission" date="2018-07" db="EMBL/GenBank/DDBJ databases">
        <title>Genomic Encyclopedia of Type Strains, Phase III (KMG-III): the genomes of soil and plant-associated and newly described type strains.</title>
        <authorList>
            <person name="Whitman W."/>
        </authorList>
    </citation>
    <scope>NUCLEOTIDE SEQUENCE [LARGE SCALE GENOMIC DNA]</scope>
    <source>
        <strain evidence="2 3">CECT 8333</strain>
    </source>
</reference>
<organism evidence="2 3">
    <name type="scientific">Fontibacillus phaseoli</name>
    <dbReference type="NCBI Taxonomy" id="1416533"/>
    <lineage>
        <taxon>Bacteria</taxon>
        <taxon>Bacillati</taxon>
        <taxon>Bacillota</taxon>
        <taxon>Bacilli</taxon>
        <taxon>Bacillales</taxon>
        <taxon>Paenibacillaceae</taxon>
        <taxon>Fontibacillus</taxon>
    </lineage>
</organism>
<feature type="transmembrane region" description="Helical" evidence="1">
    <location>
        <begin position="6"/>
        <end position="22"/>
    </location>
</feature>
<name>A0A369ATV7_9BACL</name>
<evidence type="ECO:0000256" key="1">
    <source>
        <dbReference type="SAM" id="Phobius"/>
    </source>
</evidence>